<dbReference type="SUPFAM" id="SSF51658">
    <property type="entry name" value="Xylose isomerase-like"/>
    <property type="match status" value="1"/>
</dbReference>
<comment type="similarity">
    <text evidence="1 7">Belongs to the AP endonuclease 2 family.</text>
</comment>
<evidence type="ECO:0000256" key="2">
    <source>
        <dbReference type="ARBA" id="ARBA00022723"/>
    </source>
</evidence>
<dbReference type="PROSITE" id="PS51432">
    <property type="entry name" value="AP_NUCLEASE_F2_4"/>
    <property type="match status" value="1"/>
</dbReference>
<dbReference type="EMBL" id="DVFV01000028">
    <property type="protein sequence ID" value="HIQ90271.1"/>
    <property type="molecule type" value="Genomic_DNA"/>
</dbReference>
<feature type="binding site" evidence="7">
    <location>
        <position position="186"/>
    </location>
    <ligand>
        <name>Zn(2+)</name>
        <dbReference type="ChEBI" id="CHEBI:29105"/>
        <label>3</label>
    </ligand>
</feature>
<proteinExistence type="inferred from homology"/>
<evidence type="ECO:0000313" key="9">
    <source>
        <dbReference type="EMBL" id="HIQ90271.1"/>
    </source>
</evidence>
<keyword evidence="6 7" id="KW-0234">DNA repair</keyword>
<dbReference type="NCBIfam" id="NF002196">
    <property type="entry name" value="PRK01060.1-1"/>
    <property type="match status" value="1"/>
</dbReference>
<dbReference type="GO" id="GO:0003906">
    <property type="term" value="F:DNA-(apurinic or apyrimidinic site) endonuclease activity"/>
    <property type="evidence" value="ECO:0007669"/>
    <property type="project" value="TreeGrafter"/>
</dbReference>
<dbReference type="GO" id="GO:0008270">
    <property type="term" value="F:zinc ion binding"/>
    <property type="evidence" value="ECO:0007669"/>
    <property type="project" value="UniProtKB-UniRule"/>
</dbReference>
<evidence type="ECO:0000256" key="1">
    <source>
        <dbReference type="ARBA" id="ARBA00005340"/>
    </source>
</evidence>
<evidence type="ECO:0000256" key="6">
    <source>
        <dbReference type="ARBA" id="ARBA00023204"/>
    </source>
</evidence>
<feature type="binding site" evidence="7">
    <location>
        <position position="149"/>
    </location>
    <ligand>
        <name>Zn(2+)</name>
        <dbReference type="ChEBI" id="CHEBI:29105"/>
        <label>1</label>
    </ligand>
</feature>
<feature type="domain" description="Xylose isomerase-like TIM barrel" evidence="8">
    <location>
        <begin position="23"/>
        <end position="267"/>
    </location>
</feature>
<dbReference type="AlphaFoldDB" id="A0A9D1CZC6"/>
<accession>A0A9D1CZC6</accession>
<dbReference type="PANTHER" id="PTHR21445:SF0">
    <property type="entry name" value="APURINIC-APYRIMIDINIC ENDONUCLEASE"/>
    <property type="match status" value="1"/>
</dbReference>
<dbReference type="HAMAP" id="MF_00152">
    <property type="entry name" value="Nfo"/>
    <property type="match status" value="1"/>
</dbReference>
<protein>
    <recommendedName>
        <fullName evidence="7">Probable endonuclease 4</fullName>
        <ecNumber evidence="7">3.1.21.2</ecNumber>
    </recommendedName>
    <alternativeName>
        <fullName evidence="7">Endodeoxyribonuclease IV</fullName>
    </alternativeName>
    <alternativeName>
        <fullName evidence="7">Endonuclease IV</fullName>
    </alternativeName>
</protein>
<dbReference type="PROSITE" id="PS00731">
    <property type="entry name" value="AP_NUCLEASE_F2_3"/>
    <property type="match status" value="1"/>
</dbReference>
<dbReference type="InterPro" id="IPR036237">
    <property type="entry name" value="Xyl_isomerase-like_sf"/>
</dbReference>
<keyword evidence="7" id="KW-0540">Nuclease</keyword>
<feature type="binding site" evidence="7">
    <location>
        <position position="73"/>
    </location>
    <ligand>
        <name>Zn(2+)</name>
        <dbReference type="ChEBI" id="CHEBI:29105"/>
        <label>1</label>
    </ligand>
</feature>
<dbReference type="Pfam" id="PF01261">
    <property type="entry name" value="AP_endonuc_2"/>
    <property type="match status" value="1"/>
</dbReference>
<comment type="catalytic activity">
    <reaction evidence="7">
        <text>Endonucleolytic cleavage to 5'-phosphooligonucleotide end-products.</text>
        <dbReference type="EC" id="3.1.21.2"/>
    </reaction>
</comment>
<feature type="binding site" evidence="7">
    <location>
        <position position="230"/>
    </location>
    <ligand>
        <name>Zn(2+)</name>
        <dbReference type="ChEBI" id="CHEBI:29105"/>
        <label>3</label>
    </ligand>
</feature>
<dbReference type="GO" id="GO:0008081">
    <property type="term" value="F:phosphoric diester hydrolase activity"/>
    <property type="evidence" value="ECO:0007669"/>
    <property type="project" value="TreeGrafter"/>
</dbReference>
<sequence length="304" mass="34427">MEDLVIGSHVSYNKKEGLVGSVKEALSYNANTFMFYTGAPQNTVRGPIDENVVREAKKLMEENNIDIKNVVIHAPYIVNLANDKEEEKFNFAVNFLKGEVERAKKLGINLIVLHPGSHVGLGKERGLDNIIKGLNLVLDEKDGPVICLETMAGKGTELGTTFEDLKYIIDGIENQNRIMVCIDTCHIHDAGYDLNNFDEVLEKFDKIIGIDKIGCMHINDSKNEINSHKDRHDNIGFGIIGFDNLMKIIYHKKLKGIPMLLETPYVSMDGGKDRTYPPYKFEIGMIRNQKYDSNLLTKIRNYYK</sequence>
<dbReference type="InterPro" id="IPR018246">
    <property type="entry name" value="AP_endonuc_F2_Zn_BS"/>
</dbReference>
<dbReference type="GO" id="GO:0006284">
    <property type="term" value="P:base-excision repair"/>
    <property type="evidence" value="ECO:0007669"/>
    <property type="project" value="TreeGrafter"/>
</dbReference>
<dbReference type="GO" id="GO:0003677">
    <property type="term" value="F:DNA binding"/>
    <property type="evidence" value="ECO:0007669"/>
    <property type="project" value="InterPro"/>
</dbReference>
<dbReference type="NCBIfam" id="TIGR00587">
    <property type="entry name" value="nfo"/>
    <property type="match status" value="1"/>
</dbReference>
<gene>
    <name evidence="7" type="primary">nfo</name>
    <name evidence="9" type="ORF">IAB27_01390</name>
</gene>
<evidence type="ECO:0000256" key="4">
    <source>
        <dbReference type="ARBA" id="ARBA00022801"/>
    </source>
</evidence>
<evidence type="ECO:0000256" key="5">
    <source>
        <dbReference type="ARBA" id="ARBA00022833"/>
    </source>
</evidence>
<feature type="binding site" evidence="7">
    <location>
        <position position="262"/>
    </location>
    <ligand>
        <name>Zn(2+)</name>
        <dbReference type="ChEBI" id="CHEBI:29105"/>
        <label>2</label>
    </ligand>
</feature>
<dbReference type="GO" id="GO:0008833">
    <property type="term" value="F:deoxyribonuclease IV (phage-T4-induced) activity"/>
    <property type="evidence" value="ECO:0007669"/>
    <property type="project" value="UniProtKB-UniRule"/>
</dbReference>
<keyword evidence="4 7" id="KW-0378">Hydrolase</keyword>
<keyword evidence="7" id="KW-0255">Endonuclease</keyword>
<dbReference type="CDD" id="cd00019">
    <property type="entry name" value="AP2Ec"/>
    <property type="match status" value="1"/>
</dbReference>
<feature type="binding site" evidence="7">
    <location>
        <position position="149"/>
    </location>
    <ligand>
        <name>Zn(2+)</name>
        <dbReference type="ChEBI" id="CHEBI:29105"/>
        <label>2</label>
    </ligand>
</feature>
<comment type="function">
    <text evidence="7">Endonuclease IV plays a role in DNA repair. It cleaves phosphodiester bonds at apurinic or apyrimidinic (AP) sites, generating a 3'-hydroxyl group and a 5'-terminal sugar phosphate.</text>
</comment>
<reference evidence="9" key="2">
    <citation type="journal article" date="2021" name="PeerJ">
        <title>Extensive microbial diversity within the chicken gut microbiome revealed by metagenomics and culture.</title>
        <authorList>
            <person name="Gilroy R."/>
            <person name="Ravi A."/>
            <person name="Getino M."/>
            <person name="Pursley I."/>
            <person name="Horton D.L."/>
            <person name="Alikhan N.F."/>
            <person name="Baker D."/>
            <person name="Gharbi K."/>
            <person name="Hall N."/>
            <person name="Watson M."/>
            <person name="Adriaenssens E.M."/>
            <person name="Foster-Nyarko E."/>
            <person name="Jarju S."/>
            <person name="Secka A."/>
            <person name="Antonio M."/>
            <person name="Oren A."/>
            <person name="Chaudhuri R.R."/>
            <person name="La Ragione R."/>
            <person name="Hildebrand F."/>
            <person name="Pallen M.J."/>
        </authorList>
    </citation>
    <scope>NUCLEOTIDE SEQUENCE</scope>
    <source>
        <strain evidence="9">CHK147-3167</strain>
    </source>
</reference>
<dbReference type="Proteomes" id="UP000886786">
    <property type="component" value="Unassembled WGS sequence"/>
</dbReference>
<evidence type="ECO:0000256" key="7">
    <source>
        <dbReference type="HAMAP-Rule" id="MF_00152"/>
    </source>
</evidence>
<dbReference type="InterPro" id="IPR001719">
    <property type="entry name" value="AP_endonuc_2"/>
</dbReference>
<evidence type="ECO:0000256" key="3">
    <source>
        <dbReference type="ARBA" id="ARBA00022763"/>
    </source>
</evidence>
<dbReference type="PANTHER" id="PTHR21445">
    <property type="entry name" value="ENDONUCLEASE IV ENDODEOXYRIBONUCLEASE IV"/>
    <property type="match status" value="1"/>
</dbReference>
<dbReference type="InterPro" id="IPR013022">
    <property type="entry name" value="Xyl_isomerase-like_TIM-brl"/>
</dbReference>
<evidence type="ECO:0000313" key="10">
    <source>
        <dbReference type="Proteomes" id="UP000886786"/>
    </source>
</evidence>
<feature type="binding site" evidence="7">
    <location>
        <position position="217"/>
    </location>
    <ligand>
        <name>Zn(2+)</name>
        <dbReference type="ChEBI" id="CHEBI:29105"/>
        <label>2</label>
    </ligand>
</feature>
<evidence type="ECO:0000259" key="8">
    <source>
        <dbReference type="Pfam" id="PF01261"/>
    </source>
</evidence>
<organism evidence="9 10">
    <name type="scientific">Candidatus Coprosoma intestinipullorum</name>
    <dbReference type="NCBI Taxonomy" id="2840752"/>
    <lineage>
        <taxon>Bacteria</taxon>
        <taxon>Bacillati</taxon>
        <taxon>Bacillota</taxon>
        <taxon>Bacillota incertae sedis</taxon>
        <taxon>Candidatus Coprosoma</taxon>
    </lineage>
</organism>
<dbReference type="FunFam" id="3.20.20.150:FF:000001">
    <property type="entry name" value="Probable endonuclease 4"/>
    <property type="match status" value="1"/>
</dbReference>
<name>A0A9D1CZC6_9FIRM</name>
<dbReference type="EC" id="3.1.21.2" evidence="7"/>
<feature type="binding site" evidence="7">
    <location>
        <position position="114"/>
    </location>
    <ligand>
        <name>Zn(2+)</name>
        <dbReference type="ChEBI" id="CHEBI:29105"/>
        <label>1</label>
    </ligand>
</feature>
<comment type="cofactor">
    <cofactor evidence="7">
        <name>Zn(2+)</name>
        <dbReference type="ChEBI" id="CHEBI:29105"/>
    </cofactor>
    <text evidence="7">Binds 3 Zn(2+) ions.</text>
</comment>
<keyword evidence="5 7" id="KW-0862">Zinc</keyword>
<feature type="binding site" evidence="7">
    <location>
        <position position="232"/>
    </location>
    <ligand>
        <name>Zn(2+)</name>
        <dbReference type="ChEBI" id="CHEBI:29105"/>
        <label>3</label>
    </ligand>
</feature>
<dbReference type="SMART" id="SM00518">
    <property type="entry name" value="AP2Ec"/>
    <property type="match status" value="1"/>
</dbReference>
<dbReference type="Gene3D" id="3.20.20.150">
    <property type="entry name" value="Divalent-metal-dependent TIM barrel enzymes"/>
    <property type="match status" value="1"/>
</dbReference>
<feature type="binding site" evidence="7">
    <location>
        <position position="183"/>
    </location>
    <ligand>
        <name>Zn(2+)</name>
        <dbReference type="ChEBI" id="CHEBI:29105"/>
        <label>2</label>
    </ligand>
</feature>
<keyword evidence="3 7" id="KW-0227">DNA damage</keyword>
<reference evidence="9" key="1">
    <citation type="submission" date="2020-10" db="EMBL/GenBank/DDBJ databases">
        <authorList>
            <person name="Gilroy R."/>
        </authorList>
    </citation>
    <scope>NUCLEOTIDE SEQUENCE</scope>
    <source>
        <strain evidence="9">CHK147-3167</strain>
    </source>
</reference>
<comment type="caution">
    <text evidence="9">The sequence shown here is derived from an EMBL/GenBank/DDBJ whole genome shotgun (WGS) entry which is preliminary data.</text>
</comment>
<keyword evidence="2 7" id="KW-0479">Metal-binding</keyword>